<dbReference type="EMBL" id="GBXM01071002">
    <property type="protein sequence ID" value="JAH37575.1"/>
    <property type="molecule type" value="Transcribed_RNA"/>
</dbReference>
<accession>A0A0E9SA61</accession>
<organism evidence="1">
    <name type="scientific">Anguilla anguilla</name>
    <name type="common">European freshwater eel</name>
    <name type="synonym">Muraena anguilla</name>
    <dbReference type="NCBI Taxonomy" id="7936"/>
    <lineage>
        <taxon>Eukaryota</taxon>
        <taxon>Metazoa</taxon>
        <taxon>Chordata</taxon>
        <taxon>Craniata</taxon>
        <taxon>Vertebrata</taxon>
        <taxon>Euteleostomi</taxon>
        <taxon>Actinopterygii</taxon>
        <taxon>Neopterygii</taxon>
        <taxon>Teleostei</taxon>
        <taxon>Anguilliformes</taxon>
        <taxon>Anguillidae</taxon>
        <taxon>Anguilla</taxon>
    </lineage>
</organism>
<reference evidence="1" key="1">
    <citation type="submission" date="2014-11" db="EMBL/GenBank/DDBJ databases">
        <authorList>
            <person name="Amaro Gonzalez C."/>
        </authorList>
    </citation>
    <scope>NUCLEOTIDE SEQUENCE</scope>
</reference>
<protein>
    <submittedName>
        <fullName evidence="1">Uncharacterized protein</fullName>
    </submittedName>
</protein>
<proteinExistence type="predicted"/>
<evidence type="ECO:0000313" key="1">
    <source>
        <dbReference type="EMBL" id="JAH37575.1"/>
    </source>
</evidence>
<dbReference type="AlphaFoldDB" id="A0A0E9SA61"/>
<reference evidence="1" key="2">
    <citation type="journal article" date="2015" name="Fish Shellfish Immunol.">
        <title>Early steps in the European eel (Anguilla anguilla)-Vibrio vulnificus interaction in the gills: Role of the RtxA13 toxin.</title>
        <authorList>
            <person name="Callol A."/>
            <person name="Pajuelo D."/>
            <person name="Ebbesson L."/>
            <person name="Teles M."/>
            <person name="MacKenzie S."/>
            <person name="Amaro C."/>
        </authorList>
    </citation>
    <scope>NUCLEOTIDE SEQUENCE</scope>
</reference>
<sequence>MQFPVLLLTNTEPSLVSSSIRKMNDNIKHIQCLHGKDIKPASEDKC</sequence>
<name>A0A0E9SA61_ANGAN</name>